<keyword evidence="4" id="KW-1185">Reference proteome</keyword>
<comment type="caution">
    <text evidence="3">The sequence shown here is derived from an EMBL/GenBank/DDBJ whole genome shotgun (WGS) entry which is preliminary data.</text>
</comment>
<evidence type="ECO:0008006" key="5">
    <source>
        <dbReference type="Google" id="ProtNLM"/>
    </source>
</evidence>
<dbReference type="InterPro" id="IPR049232">
    <property type="entry name" value="DUF6829"/>
</dbReference>
<feature type="transmembrane region" description="Helical" evidence="2">
    <location>
        <begin position="87"/>
        <end position="111"/>
    </location>
</feature>
<keyword evidence="2" id="KW-0812">Transmembrane</keyword>
<keyword evidence="2" id="KW-1133">Transmembrane helix</keyword>
<evidence type="ECO:0000313" key="3">
    <source>
        <dbReference type="EMBL" id="CAK0907874.1"/>
    </source>
</evidence>
<feature type="transmembrane region" description="Helical" evidence="2">
    <location>
        <begin position="58"/>
        <end position="81"/>
    </location>
</feature>
<proteinExistence type="predicted"/>
<gene>
    <name evidence="3" type="ORF">PCOR1329_LOCUS82752</name>
</gene>
<dbReference type="Pfam" id="PF20717">
    <property type="entry name" value="DUF6829"/>
    <property type="match status" value="1"/>
</dbReference>
<sequence length="856" mass="95855">MHDESIPWTEQSCSADDEAPRLSKTSSSLLIRLWPDERWMKHFIRGTEDSEQVRQTVFTVRMCTIFLLGSLSYCLYSFMSWGDDTDISWVVVDTIAGYNFLVQAHALLHLYVFGMTSALKVGLMVNGFLVITALGFNAGFASNYHLGYVLLLDVLLVMQSEHDQATLHRLSILLRVLIVIYVALQVQDDHLGWIQLVPYETKPTALSQFMCSTVPILVNFTMLRSYSAVARKDARRHEESVKMASRIAKHLVNFDLNSAEVLLSSDRAESFVNKPLSQLLANLRSYRPFLPKSLFIRDDDVEVVDEMLVESMQGKPTKWERANSAARRLRDPSYSLRDFHEDVVEAFPELTLYSVGPNKEADTVAEVSGLYSSGLSGSAEFLRTMGAMYSIYCVTRLDMDGKDIFCYGVDENWQPHTSATCEADEKRCLFYAQMRWDKVQDLLVRANLLTIRDGRTVINHDRMVALLVLTAIHDVMKNNCLLPTVHIKHSRFQGVAAGSRILDHDVALAYIMENFPSLLPSFQGLTPSQRAPVLFSQSTLGFNNGWLVQGEAPPGPLFSLFKQVVVQGGASESEISFYFVHWLTDVAGAEPCYRSSWSGSDKFVLKFPLRVLLAFLDSFNFVKLLATKSEVEVMEEYLQNRWSACGLQTHSVATGCDLAAKRLVLMTQGFEADCLSALQDMDPEERDILAGELALTGLRQQFEGAPSWVREEPVGPAFLVYYAPALLQKAGAHQVMEALLVLAAVYRAARRLFPMDITPQAVESTVTVRIDALKVFTPEEILSNEPWHLRAVSNTLIEAVRGPIDDTVSVRSTATETTAVASSHSFPRKRRPSTGSPMRCAPLSLETLRNLENCAI</sequence>
<keyword evidence="2" id="KW-0472">Membrane</keyword>
<feature type="region of interest" description="Disordered" evidence="1">
    <location>
        <begin position="1"/>
        <end position="20"/>
    </location>
</feature>
<evidence type="ECO:0000256" key="2">
    <source>
        <dbReference type="SAM" id="Phobius"/>
    </source>
</evidence>
<evidence type="ECO:0000256" key="1">
    <source>
        <dbReference type="SAM" id="MobiDB-lite"/>
    </source>
</evidence>
<organism evidence="3 4">
    <name type="scientific">Prorocentrum cordatum</name>
    <dbReference type="NCBI Taxonomy" id="2364126"/>
    <lineage>
        <taxon>Eukaryota</taxon>
        <taxon>Sar</taxon>
        <taxon>Alveolata</taxon>
        <taxon>Dinophyceae</taxon>
        <taxon>Prorocentrales</taxon>
        <taxon>Prorocentraceae</taxon>
        <taxon>Prorocentrum</taxon>
    </lineage>
</organism>
<accession>A0ABN9YAZ3</accession>
<reference evidence="3" key="1">
    <citation type="submission" date="2023-10" db="EMBL/GenBank/DDBJ databases">
        <authorList>
            <person name="Chen Y."/>
            <person name="Shah S."/>
            <person name="Dougan E. K."/>
            <person name="Thang M."/>
            <person name="Chan C."/>
        </authorList>
    </citation>
    <scope>NUCLEOTIDE SEQUENCE [LARGE SCALE GENOMIC DNA]</scope>
</reference>
<dbReference type="EMBL" id="CAUYUJ010021931">
    <property type="protein sequence ID" value="CAK0907874.1"/>
    <property type="molecule type" value="Genomic_DNA"/>
</dbReference>
<evidence type="ECO:0000313" key="4">
    <source>
        <dbReference type="Proteomes" id="UP001189429"/>
    </source>
</evidence>
<name>A0ABN9YAZ3_9DINO</name>
<dbReference type="Proteomes" id="UP001189429">
    <property type="component" value="Unassembled WGS sequence"/>
</dbReference>
<feature type="region of interest" description="Disordered" evidence="1">
    <location>
        <begin position="819"/>
        <end position="838"/>
    </location>
</feature>
<protein>
    <recommendedName>
        <fullName evidence="5">Transmembrane protein</fullName>
    </recommendedName>
</protein>